<dbReference type="AlphaFoldDB" id="A0A8J2PDY4"/>
<dbReference type="PANTHER" id="PTHR21539:SF0">
    <property type="entry name" value="SAGA-ASSOCIATED FACTOR 29"/>
    <property type="match status" value="1"/>
</dbReference>
<sequence length="144" mass="16307">QIHDRLKGVYQLIQDINTEHTRSVTTIAAINKIHEKARQDEKITQTNKQKLKSLYNNAISEAETEEDLIRKALEKIYEIRSIKNERRIQAKQAGNKEAIRRGALMKMLQTSAQTLPLWIGKSGVEPPPLCGAIPADFSYVAKVV</sequence>
<evidence type="ECO:0000313" key="2">
    <source>
        <dbReference type="Proteomes" id="UP000708208"/>
    </source>
</evidence>
<evidence type="ECO:0000313" key="1">
    <source>
        <dbReference type="EMBL" id="CAG7825402.1"/>
    </source>
</evidence>
<keyword evidence="2" id="KW-1185">Reference proteome</keyword>
<feature type="non-terminal residue" evidence="1">
    <location>
        <position position="144"/>
    </location>
</feature>
<gene>
    <name evidence="1" type="ORF">AFUS01_LOCUS35511</name>
</gene>
<organism evidence="1 2">
    <name type="scientific">Allacma fusca</name>
    <dbReference type="NCBI Taxonomy" id="39272"/>
    <lineage>
        <taxon>Eukaryota</taxon>
        <taxon>Metazoa</taxon>
        <taxon>Ecdysozoa</taxon>
        <taxon>Arthropoda</taxon>
        <taxon>Hexapoda</taxon>
        <taxon>Collembola</taxon>
        <taxon>Symphypleona</taxon>
        <taxon>Sminthuridae</taxon>
        <taxon>Allacma</taxon>
    </lineage>
</organism>
<dbReference type="GO" id="GO:0000124">
    <property type="term" value="C:SAGA complex"/>
    <property type="evidence" value="ECO:0007669"/>
    <property type="project" value="InterPro"/>
</dbReference>
<dbReference type="Proteomes" id="UP000708208">
    <property type="component" value="Unassembled WGS sequence"/>
</dbReference>
<dbReference type="OrthoDB" id="10265994at2759"/>
<comment type="caution">
    <text evidence="1">The sequence shown here is derived from an EMBL/GenBank/DDBJ whole genome shotgun (WGS) entry which is preliminary data.</text>
</comment>
<dbReference type="PANTHER" id="PTHR21539">
    <property type="entry name" value="SAGA-ASSOCIATED FACTOR 29"/>
    <property type="match status" value="1"/>
</dbReference>
<dbReference type="InterPro" id="IPR037802">
    <property type="entry name" value="SGF29"/>
</dbReference>
<feature type="non-terminal residue" evidence="1">
    <location>
        <position position="1"/>
    </location>
</feature>
<reference evidence="1" key="1">
    <citation type="submission" date="2021-06" db="EMBL/GenBank/DDBJ databases">
        <authorList>
            <person name="Hodson N. C."/>
            <person name="Mongue J. A."/>
            <person name="Jaron S. K."/>
        </authorList>
    </citation>
    <scope>NUCLEOTIDE SEQUENCE</scope>
</reference>
<name>A0A8J2PDY4_9HEXA</name>
<proteinExistence type="predicted"/>
<accession>A0A8J2PDY4</accession>
<protein>
    <submittedName>
        <fullName evidence="1">Uncharacterized protein</fullName>
    </submittedName>
</protein>
<dbReference type="EMBL" id="CAJVCH010536087">
    <property type="protein sequence ID" value="CAG7825402.1"/>
    <property type="molecule type" value="Genomic_DNA"/>
</dbReference>